<proteinExistence type="predicted"/>
<organism evidence="3 4">
    <name type="scientific">Alistipes senegalensis JC50</name>
    <dbReference type="NCBI Taxonomy" id="1033732"/>
    <lineage>
        <taxon>Bacteria</taxon>
        <taxon>Pseudomonadati</taxon>
        <taxon>Bacteroidota</taxon>
        <taxon>Bacteroidia</taxon>
        <taxon>Bacteroidales</taxon>
        <taxon>Rikenellaceae</taxon>
        <taxon>Alistipes</taxon>
    </lineage>
</organism>
<keyword evidence="4" id="KW-1185">Reference proteome</keyword>
<evidence type="ECO:0000313" key="4">
    <source>
        <dbReference type="Proteomes" id="UP001058267"/>
    </source>
</evidence>
<dbReference type="Gene3D" id="2.60.40.2620">
    <property type="entry name" value="Fimbrillin-like"/>
    <property type="match status" value="1"/>
</dbReference>
<accession>A0ABY5V7A6</accession>
<feature type="compositionally biased region" description="Acidic residues" evidence="1">
    <location>
        <begin position="269"/>
        <end position="280"/>
    </location>
</feature>
<dbReference type="Gene3D" id="2.60.40.2630">
    <property type="match status" value="1"/>
</dbReference>
<dbReference type="NCBIfam" id="TIGR02145">
    <property type="entry name" value="Fib_succ_major"/>
    <property type="match status" value="1"/>
</dbReference>
<dbReference type="PROSITE" id="PS51257">
    <property type="entry name" value="PROKAR_LIPOPROTEIN"/>
    <property type="match status" value="1"/>
</dbReference>
<dbReference type="InterPro" id="IPR025049">
    <property type="entry name" value="Mfa-like_1"/>
</dbReference>
<feature type="region of interest" description="Disordered" evidence="1">
    <location>
        <begin position="260"/>
        <end position="291"/>
    </location>
</feature>
<dbReference type="EMBL" id="CP102252">
    <property type="protein sequence ID" value="UWN65203.1"/>
    <property type="molecule type" value="Genomic_DNA"/>
</dbReference>
<reference evidence="3" key="1">
    <citation type="journal article" date="2022" name="Cell">
        <title>Design, construction, and in vivo augmentation of a complex gut microbiome.</title>
        <authorList>
            <person name="Cheng A.G."/>
            <person name="Ho P.Y."/>
            <person name="Aranda-Diaz A."/>
            <person name="Jain S."/>
            <person name="Yu F.B."/>
            <person name="Meng X."/>
            <person name="Wang M."/>
            <person name="Iakiviak M."/>
            <person name="Nagashima K."/>
            <person name="Zhao A."/>
            <person name="Murugkar P."/>
            <person name="Patil A."/>
            <person name="Atabakhsh K."/>
            <person name="Weakley A."/>
            <person name="Yan J."/>
            <person name="Brumbaugh A.R."/>
            <person name="Higginbottom S."/>
            <person name="Dimas A."/>
            <person name="Shiver A.L."/>
            <person name="Deutschbauer A."/>
            <person name="Neff N."/>
            <person name="Sonnenburg J.L."/>
            <person name="Huang K.C."/>
            <person name="Fischbach M.A."/>
        </authorList>
    </citation>
    <scope>NUCLEOTIDE SEQUENCE</scope>
    <source>
        <strain evidence="3">JC50</strain>
    </source>
</reference>
<dbReference type="Pfam" id="PF09603">
    <property type="entry name" value="Fib_succ_major"/>
    <property type="match status" value="1"/>
</dbReference>
<dbReference type="Proteomes" id="UP001058267">
    <property type="component" value="Chromosome"/>
</dbReference>
<dbReference type="Pfam" id="PF13149">
    <property type="entry name" value="Mfa_like_1"/>
    <property type="match status" value="1"/>
</dbReference>
<dbReference type="InterPro" id="IPR011871">
    <property type="entry name" value="Fib_succ_major"/>
</dbReference>
<name>A0ABY5V7A6_9BACT</name>
<evidence type="ECO:0000313" key="3">
    <source>
        <dbReference type="EMBL" id="UWN65203.1"/>
    </source>
</evidence>
<evidence type="ECO:0000259" key="2">
    <source>
        <dbReference type="Pfam" id="PF09603"/>
    </source>
</evidence>
<dbReference type="CDD" id="cd13121">
    <property type="entry name" value="BF2867_like_C"/>
    <property type="match status" value="1"/>
</dbReference>
<sequence length="440" mass="45688">MNKILLAAVLAASAVISGCTEKQDAHPSVKIVPTIKTRVSGLHFDNGDQIGLTILQGEQPYAENHPMTYEGSAFSGSGLLWYDDLNETSTLTAYHPYSSAGVPAEFTVAADQTGGCASSDLLGAVKRDVKPGSAPVGMVFYHLMSQLTIFLTNNSGATVTSVSVGGLVPTATVDLTVPTAAAKADAAVAEIRAFKEESGTSYRVILVPQQAALTVTVGTSDGKSHSKTVASAQLVSGKQYDMSVTLTKIDMSVSLSGDINDWGEGGSLDGDDGDGGDDTGGDTGELNYGGDTYPTATIGGQVWMAENLRYKPAGASEGTDMWPSEDGLSAGMLYNYATATGSAVTAGDAPVQGICPAGWHIPTAAELDAMGKSAELPDGFLSYAGFHKGTDYGDKTKGYLLSCSLFDEGRVCCLFYSGDSAPAVKDMPIGYYFPLRCVKD</sequence>
<dbReference type="RefSeq" id="WP_019150171.1">
    <property type="nucleotide sequence ID" value="NZ_CP102252.1"/>
</dbReference>
<feature type="domain" description="Fibrobacter succinogenes major paralogous" evidence="2">
    <location>
        <begin position="297"/>
        <end position="375"/>
    </location>
</feature>
<dbReference type="InterPro" id="IPR042278">
    <property type="entry name" value="Mfa-like_1_N"/>
</dbReference>
<evidence type="ECO:0000256" key="1">
    <source>
        <dbReference type="SAM" id="MobiDB-lite"/>
    </source>
</evidence>
<dbReference type="CDD" id="cd13120">
    <property type="entry name" value="BF2867_like_N"/>
    <property type="match status" value="1"/>
</dbReference>
<protein>
    <submittedName>
        <fullName evidence="3">Fimbrillin family protein</fullName>
    </submittedName>
</protein>
<gene>
    <name evidence="3" type="ORF">NQ519_15930</name>
</gene>